<dbReference type="GO" id="GO:0016491">
    <property type="term" value="F:oxidoreductase activity"/>
    <property type="evidence" value="ECO:0007669"/>
    <property type="project" value="UniProtKB-KW"/>
</dbReference>
<dbReference type="InterPro" id="IPR013328">
    <property type="entry name" value="6PGD_dom2"/>
</dbReference>
<dbReference type="SUPFAM" id="SSF51735">
    <property type="entry name" value="NAD(P)-binding Rossmann-fold domains"/>
    <property type="match status" value="1"/>
</dbReference>
<proteinExistence type="inferred from homology"/>
<protein>
    <submittedName>
        <fullName evidence="6">NAD(P)-dependent oxidoreductase</fullName>
        <ecNumber evidence="6">1.1.-.-</ecNumber>
    </submittedName>
</protein>
<dbReference type="InterPro" id="IPR036291">
    <property type="entry name" value="NAD(P)-bd_dom_sf"/>
</dbReference>
<comment type="caution">
    <text evidence="6">The sequence shown here is derived from an EMBL/GenBank/DDBJ whole genome shotgun (WGS) entry which is preliminary data.</text>
</comment>
<evidence type="ECO:0000259" key="4">
    <source>
        <dbReference type="Pfam" id="PF03446"/>
    </source>
</evidence>
<name>A0ABW7YI32_STRCE</name>
<keyword evidence="7" id="KW-1185">Reference proteome</keyword>
<dbReference type="Gene3D" id="3.40.50.720">
    <property type="entry name" value="NAD(P)-binding Rossmann-like Domain"/>
    <property type="match status" value="1"/>
</dbReference>
<dbReference type="PANTHER" id="PTHR43060:SF15">
    <property type="entry name" value="3-HYDROXYISOBUTYRATE DEHYDROGENASE-LIKE 1, MITOCHONDRIAL-RELATED"/>
    <property type="match status" value="1"/>
</dbReference>
<evidence type="ECO:0000313" key="7">
    <source>
        <dbReference type="Proteomes" id="UP001612415"/>
    </source>
</evidence>
<sequence>MAPRPITVGALRGPLFGGCPSAGARPRRLDALRQPTGREPKMANVAVVGLGIMGRGMAENLLKHGHTVTVWNRSPRPAAELAALGAHTADTPAEAAARADVVFEVTADDDSSRAVWQGPDGILAGARAEAVLIASATLSVAWVEELAVLCERQGPVFYDMPLTGGAAGARTGALVLLTGGDPARLPGLSPVFDAIAKEVRHFGPAGAGTRFKLVLNALQAVHLAGFGEALRLAEAAGLDPRQVGEALLDRPGGVVTRLAWDSYLTTPEPVNFSAEWAHKDLTYAARMADGSGQDRHPLLDGVLTLFTGALAEGRGKRDWSTVNPSAAETDV</sequence>
<feature type="domain" description="3-hydroxyisobutyrate dehydrogenase-like NAD-binding" evidence="5">
    <location>
        <begin position="206"/>
        <end position="321"/>
    </location>
</feature>
<dbReference type="InterPro" id="IPR029154">
    <property type="entry name" value="HIBADH-like_NADP-bd"/>
</dbReference>
<keyword evidence="2 6" id="KW-0560">Oxidoreductase</keyword>
<evidence type="ECO:0000313" key="6">
    <source>
        <dbReference type="EMBL" id="MFI5682089.1"/>
    </source>
</evidence>
<keyword evidence="3" id="KW-0520">NAD</keyword>
<evidence type="ECO:0000259" key="5">
    <source>
        <dbReference type="Pfam" id="PF14833"/>
    </source>
</evidence>
<evidence type="ECO:0000256" key="3">
    <source>
        <dbReference type="ARBA" id="ARBA00023027"/>
    </source>
</evidence>
<dbReference type="EMBL" id="JBITDC010000039">
    <property type="protein sequence ID" value="MFI5682089.1"/>
    <property type="molecule type" value="Genomic_DNA"/>
</dbReference>
<dbReference type="InterPro" id="IPR015815">
    <property type="entry name" value="HIBADH-related"/>
</dbReference>
<dbReference type="InterPro" id="IPR002204">
    <property type="entry name" value="3-OH-isobutyrate_DH-rel_CS"/>
</dbReference>
<dbReference type="RefSeq" id="WP_398663283.1">
    <property type="nucleotide sequence ID" value="NZ_JBITDC010000039.1"/>
</dbReference>
<dbReference type="InterPro" id="IPR008927">
    <property type="entry name" value="6-PGluconate_DH-like_C_sf"/>
</dbReference>
<dbReference type="PANTHER" id="PTHR43060">
    <property type="entry name" value="3-HYDROXYISOBUTYRATE DEHYDROGENASE-LIKE 1, MITOCHONDRIAL-RELATED"/>
    <property type="match status" value="1"/>
</dbReference>
<dbReference type="PROSITE" id="PS00895">
    <property type="entry name" value="3_HYDROXYISOBUT_DH"/>
    <property type="match status" value="1"/>
</dbReference>
<dbReference type="Pfam" id="PF14833">
    <property type="entry name" value="NAD_binding_11"/>
    <property type="match status" value="1"/>
</dbReference>
<dbReference type="SUPFAM" id="SSF48179">
    <property type="entry name" value="6-phosphogluconate dehydrogenase C-terminal domain-like"/>
    <property type="match status" value="1"/>
</dbReference>
<dbReference type="InterPro" id="IPR006115">
    <property type="entry name" value="6PGDH_NADP-bd"/>
</dbReference>
<dbReference type="Pfam" id="PF03446">
    <property type="entry name" value="NAD_binding_2"/>
    <property type="match status" value="1"/>
</dbReference>
<dbReference type="PIRSF" id="PIRSF000103">
    <property type="entry name" value="HIBADH"/>
    <property type="match status" value="1"/>
</dbReference>
<gene>
    <name evidence="6" type="ORF">ACIA8P_47445</name>
</gene>
<evidence type="ECO:0000256" key="1">
    <source>
        <dbReference type="ARBA" id="ARBA00009080"/>
    </source>
</evidence>
<dbReference type="Proteomes" id="UP001612415">
    <property type="component" value="Unassembled WGS sequence"/>
</dbReference>
<dbReference type="EC" id="1.1.-.-" evidence="6"/>
<accession>A0ABW7YI32</accession>
<feature type="domain" description="6-phosphogluconate dehydrogenase NADP-binding" evidence="4">
    <location>
        <begin position="44"/>
        <end position="203"/>
    </location>
</feature>
<evidence type="ECO:0000256" key="2">
    <source>
        <dbReference type="ARBA" id="ARBA00023002"/>
    </source>
</evidence>
<reference evidence="6 7" key="1">
    <citation type="submission" date="2024-10" db="EMBL/GenBank/DDBJ databases">
        <title>The Natural Products Discovery Center: Release of the First 8490 Sequenced Strains for Exploring Actinobacteria Biosynthetic Diversity.</title>
        <authorList>
            <person name="Kalkreuter E."/>
            <person name="Kautsar S.A."/>
            <person name="Yang D."/>
            <person name="Bader C.D."/>
            <person name="Teijaro C.N."/>
            <person name="Fluegel L."/>
            <person name="Davis C.M."/>
            <person name="Simpson J.R."/>
            <person name="Lauterbach L."/>
            <person name="Steele A.D."/>
            <person name="Gui C."/>
            <person name="Meng S."/>
            <person name="Li G."/>
            <person name="Viehrig K."/>
            <person name="Ye F."/>
            <person name="Su P."/>
            <person name="Kiefer A.F."/>
            <person name="Nichols A."/>
            <person name="Cepeda A.J."/>
            <person name="Yan W."/>
            <person name="Fan B."/>
            <person name="Jiang Y."/>
            <person name="Adhikari A."/>
            <person name="Zheng C.-J."/>
            <person name="Schuster L."/>
            <person name="Cowan T.M."/>
            <person name="Smanski M.J."/>
            <person name="Chevrette M.G."/>
            <person name="De Carvalho L.P.S."/>
            <person name="Shen B."/>
        </authorList>
    </citation>
    <scope>NUCLEOTIDE SEQUENCE [LARGE SCALE GENOMIC DNA]</scope>
    <source>
        <strain evidence="6 7">NPDC051599</strain>
    </source>
</reference>
<comment type="similarity">
    <text evidence="1">Belongs to the HIBADH-related family.</text>
</comment>
<dbReference type="Gene3D" id="1.10.1040.10">
    <property type="entry name" value="N-(1-d-carboxylethyl)-l-norvaline Dehydrogenase, domain 2"/>
    <property type="match status" value="1"/>
</dbReference>
<organism evidence="6 7">
    <name type="scientific">Streptomyces cellulosae</name>
    <dbReference type="NCBI Taxonomy" id="1968"/>
    <lineage>
        <taxon>Bacteria</taxon>
        <taxon>Bacillati</taxon>
        <taxon>Actinomycetota</taxon>
        <taxon>Actinomycetes</taxon>
        <taxon>Kitasatosporales</taxon>
        <taxon>Streptomycetaceae</taxon>
        <taxon>Streptomyces</taxon>
    </lineage>
</organism>